<dbReference type="RefSeq" id="WP_338347249.1">
    <property type="nucleotide sequence ID" value="NZ_CAUZLS010000007.1"/>
</dbReference>
<proteinExistence type="predicted"/>
<keyword evidence="1" id="KW-1133">Transmembrane helix</keyword>
<evidence type="ECO:0000313" key="2">
    <source>
        <dbReference type="EMBL" id="CAK1248159.1"/>
    </source>
</evidence>
<feature type="transmembrane region" description="Helical" evidence="1">
    <location>
        <begin position="6"/>
        <end position="22"/>
    </location>
</feature>
<keyword evidence="3" id="KW-1185">Reference proteome</keyword>
<keyword evidence="1" id="KW-0812">Transmembrane</keyword>
<keyword evidence="1" id="KW-0472">Membrane</keyword>
<evidence type="ECO:0000256" key="1">
    <source>
        <dbReference type="SAM" id="Phobius"/>
    </source>
</evidence>
<dbReference type="EMBL" id="CAUZLY010000008">
    <property type="protein sequence ID" value="CAK1248159.1"/>
    <property type="molecule type" value="Genomic_DNA"/>
</dbReference>
<gene>
    <name evidence="2" type="ORF">R82641_BJNNKPBH_01103</name>
</gene>
<organism evidence="2 3">
    <name type="scientific">Fructobacillus cardui</name>
    <dbReference type="NCBI Taxonomy" id="2893170"/>
    <lineage>
        <taxon>Bacteria</taxon>
        <taxon>Bacillati</taxon>
        <taxon>Bacillota</taxon>
        <taxon>Bacilli</taxon>
        <taxon>Lactobacillales</taxon>
        <taxon>Lactobacillaceae</taxon>
        <taxon>Fructobacillus</taxon>
    </lineage>
</organism>
<protein>
    <submittedName>
        <fullName evidence="2">Uncharacterized protein</fullName>
    </submittedName>
</protein>
<name>A0ABM9MXZ4_9LACO</name>
<evidence type="ECO:0000313" key="3">
    <source>
        <dbReference type="Proteomes" id="UP001314200"/>
    </source>
</evidence>
<dbReference type="Proteomes" id="UP001314200">
    <property type="component" value="Unassembled WGS sequence"/>
</dbReference>
<comment type="caution">
    <text evidence="2">The sequence shown here is derived from an EMBL/GenBank/DDBJ whole genome shotgun (WGS) entry which is preliminary data.</text>
</comment>
<accession>A0ABM9MXZ4</accession>
<reference evidence="2 3" key="1">
    <citation type="submission" date="2023-10" db="EMBL/GenBank/DDBJ databases">
        <authorList>
            <person name="Botero Cardona J."/>
        </authorList>
    </citation>
    <scope>NUCLEOTIDE SEQUENCE [LARGE SCALE GENOMIC DNA]</scope>
    <source>
        <strain evidence="2 3">R-82641</strain>
    </source>
</reference>
<sequence>MTRNRIFHFVMACVWIYTFYLLMHMQNMLAMYVMAGGMFVQSLYSIIFDQKGC</sequence>
<feature type="transmembrane region" description="Helical" evidence="1">
    <location>
        <begin position="29"/>
        <end position="47"/>
    </location>
</feature>